<dbReference type="Proteomes" id="UP000237000">
    <property type="component" value="Unassembled WGS sequence"/>
</dbReference>
<dbReference type="EMBL" id="JXTC01000114">
    <property type="protein sequence ID" value="PON87704.1"/>
    <property type="molecule type" value="Genomic_DNA"/>
</dbReference>
<protein>
    <submittedName>
        <fullName evidence="2">Uncharacterized protein</fullName>
    </submittedName>
</protein>
<keyword evidence="3" id="KW-1185">Reference proteome</keyword>
<dbReference type="InParanoid" id="A0A2P5EQ84"/>
<feature type="region of interest" description="Disordered" evidence="1">
    <location>
        <begin position="81"/>
        <end position="110"/>
    </location>
</feature>
<comment type="caution">
    <text evidence="2">The sequence shown here is derived from an EMBL/GenBank/DDBJ whole genome shotgun (WGS) entry which is preliminary data.</text>
</comment>
<evidence type="ECO:0000256" key="1">
    <source>
        <dbReference type="SAM" id="MobiDB-lite"/>
    </source>
</evidence>
<sequence>MEHSHNLVRICDQVFLGLQVEVVGLGVEGLEEVGLGLGVEGLEEVGLGLGVGVNSSIGFGNQCHSRQRCYHKNPSSYNRGYHDTRHHLPPIHTGEYLQRQPLGRKEKIRR</sequence>
<gene>
    <name evidence="2" type="ORF">TorRG33x02_165480</name>
</gene>
<evidence type="ECO:0000313" key="2">
    <source>
        <dbReference type="EMBL" id="PON87704.1"/>
    </source>
</evidence>
<proteinExistence type="predicted"/>
<dbReference type="AlphaFoldDB" id="A0A2P5EQ84"/>
<accession>A0A2P5EQ84</accession>
<dbReference type="OrthoDB" id="10396768at2759"/>
<organism evidence="2 3">
    <name type="scientific">Trema orientale</name>
    <name type="common">Charcoal tree</name>
    <name type="synonym">Celtis orientalis</name>
    <dbReference type="NCBI Taxonomy" id="63057"/>
    <lineage>
        <taxon>Eukaryota</taxon>
        <taxon>Viridiplantae</taxon>
        <taxon>Streptophyta</taxon>
        <taxon>Embryophyta</taxon>
        <taxon>Tracheophyta</taxon>
        <taxon>Spermatophyta</taxon>
        <taxon>Magnoliopsida</taxon>
        <taxon>eudicotyledons</taxon>
        <taxon>Gunneridae</taxon>
        <taxon>Pentapetalae</taxon>
        <taxon>rosids</taxon>
        <taxon>fabids</taxon>
        <taxon>Rosales</taxon>
        <taxon>Cannabaceae</taxon>
        <taxon>Trema</taxon>
    </lineage>
</organism>
<name>A0A2P5EQ84_TREOI</name>
<reference evidence="3" key="1">
    <citation type="submission" date="2016-06" db="EMBL/GenBank/DDBJ databases">
        <title>Parallel loss of symbiosis genes in relatives of nitrogen-fixing non-legume Parasponia.</title>
        <authorList>
            <person name="Van Velzen R."/>
            <person name="Holmer R."/>
            <person name="Bu F."/>
            <person name="Rutten L."/>
            <person name="Van Zeijl A."/>
            <person name="Liu W."/>
            <person name="Santuari L."/>
            <person name="Cao Q."/>
            <person name="Sharma T."/>
            <person name="Shen D."/>
            <person name="Roswanjaya Y."/>
            <person name="Wardhani T."/>
            <person name="Kalhor M.S."/>
            <person name="Jansen J."/>
            <person name="Van den Hoogen J."/>
            <person name="Gungor B."/>
            <person name="Hartog M."/>
            <person name="Hontelez J."/>
            <person name="Verver J."/>
            <person name="Yang W.-C."/>
            <person name="Schijlen E."/>
            <person name="Repin R."/>
            <person name="Schilthuizen M."/>
            <person name="Schranz E."/>
            <person name="Heidstra R."/>
            <person name="Miyata K."/>
            <person name="Fedorova E."/>
            <person name="Kohlen W."/>
            <person name="Bisseling T."/>
            <person name="Smit S."/>
            <person name="Geurts R."/>
        </authorList>
    </citation>
    <scope>NUCLEOTIDE SEQUENCE [LARGE SCALE GENOMIC DNA]</scope>
    <source>
        <strain evidence="3">cv. RG33-2</strain>
    </source>
</reference>
<evidence type="ECO:0000313" key="3">
    <source>
        <dbReference type="Proteomes" id="UP000237000"/>
    </source>
</evidence>